<keyword evidence="2" id="KW-0325">Glycoprotein</keyword>
<dbReference type="GO" id="GO:0008146">
    <property type="term" value="F:sulfotransferase activity"/>
    <property type="evidence" value="ECO:0007669"/>
    <property type="project" value="InterPro"/>
</dbReference>
<organism evidence="4 5">
    <name type="scientific">Allopontixanthobacter confluentis</name>
    <dbReference type="NCBI Taxonomy" id="1849021"/>
    <lineage>
        <taxon>Bacteria</taxon>
        <taxon>Pseudomonadati</taxon>
        <taxon>Pseudomonadota</taxon>
        <taxon>Alphaproteobacteria</taxon>
        <taxon>Sphingomonadales</taxon>
        <taxon>Erythrobacteraceae</taxon>
        <taxon>Allopontixanthobacter</taxon>
    </lineage>
</organism>
<evidence type="ECO:0000256" key="1">
    <source>
        <dbReference type="ARBA" id="ARBA00022679"/>
    </source>
</evidence>
<keyword evidence="5" id="KW-1185">Reference proteome</keyword>
<dbReference type="EMBL" id="WTYU01000001">
    <property type="protein sequence ID" value="MXP14669.1"/>
    <property type="molecule type" value="Genomic_DNA"/>
</dbReference>
<dbReference type="OrthoDB" id="981508at2"/>
<dbReference type="Gene3D" id="3.40.50.300">
    <property type="entry name" value="P-loop containing nucleotide triphosphate hydrolases"/>
    <property type="match status" value="1"/>
</dbReference>
<protein>
    <recommendedName>
        <fullName evidence="3">Sulfotransferase domain-containing protein</fullName>
    </recommendedName>
</protein>
<evidence type="ECO:0000256" key="2">
    <source>
        <dbReference type="ARBA" id="ARBA00023180"/>
    </source>
</evidence>
<evidence type="ECO:0000313" key="4">
    <source>
        <dbReference type="EMBL" id="MXP14669.1"/>
    </source>
</evidence>
<comment type="caution">
    <text evidence="4">The sequence shown here is derived from an EMBL/GenBank/DDBJ whole genome shotgun (WGS) entry which is preliminary data.</text>
</comment>
<dbReference type="PANTHER" id="PTHR10605">
    <property type="entry name" value="HEPARAN SULFATE SULFOTRANSFERASE"/>
    <property type="match status" value="1"/>
</dbReference>
<reference evidence="4 5" key="1">
    <citation type="submission" date="2019-12" db="EMBL/GenBank/DDBJ databases">
        <title>Genomic-based taxomic classification of the family Erythrobacteraceae.</title>
        <authorList>
            <person name="Xu L."/>
        </authorList>
    </citation>
    <scope>NUCLEOTIDE SEQUENCE [LARGE SCALE GENOMIC DNA]</scope>
    <source>
        <strain evidence="4 5">KCTC 52259</strain>
    </source>
</reference>
<dbReference type="PANTHER" id="PTHR10605:SF56">
    <property type="entry name" value="BIFUNCTIONAL HEPARAN SULFATE N-DEACETYLASE_N-SULFOTRANSFERASE"/>
    <property type="match status" value="1"/>
</dbReference>
<dbReference type="AlphaFoldDB" id="A0A6L7GFG5"/>
<evidence type="ECO:0000259" key="3">
    <source>
        <dbReference type="Pfam" id="PF00685"/>
    </source>
</evidence>
<proteinExistence type="predicted"/>
<name>A0A6L7GFG5_9SPHN</name>
<gene>
    <name evidence="4" type="ORF">GRI44_07885</name>
</gene>
<evidence type="ECO:0000313" key="5">
    <source>
        <dbReference type="Proteomes" id="UP000473531"/>
    </source>
</evidence>
<accession>A0A6L7GFG5</accession>
<dbReference type="InterPro" id="IPR000863">
    <property type="entry name" value="Sulfotransferase_dom"/>
</dbReference>
<dbReference type="RefSeq" id="WP_160600942.1">
    <property type="nucleotide sequence ID" value="NZ_WTYU01000001.1"/>
</dbReference>
<dbReference type="Proteomes" id="UP000473531">
    <property type="component" value="Unassembled WGS sequence"/>
</dbReference>
<feature type="domain" description="Sulfotransferase" evidence="3">
    <location>
        <begin position="6"/>
        <end position="177"/>
    </location>
</feature>
<dbReference type="Pfam" id="PF00685">
    <property type="entry name" value="Sulfotransfer_1"/>
    <property type="match status" value="1"/>
</dbReference>
<dbReference type="InterPro" id="IPR027417">
    <property type="entry name" value="P-loop_NTPase"/>
</dbReference>
<dbReference type="SUPFAM" id="SSF52540">
    <property type="entry name" value="P-loop containing nucleoside triphosphate hydrolases"/>
    <property type="match status" value="1"/>
</dbReference>
<dbReference type="InterPro" id="IPR037359">
    <property type="entry name" value="NST/OST"/>
</dbReference>
<keyword evidence="1" id="KW-0808">Transferase</keyword>
<sequence>MSASPNFLYIGTSKAGSTWIFKVLSWHPQIHMYPGKDLGFFTSQFDRGWDWYSANFTPEPRQKIIGEVSHSYMISTQARDRIHATLPDAKLLVCLREPVERTFSQYLDGIKNGKFEGTFEDALEKVPSLIDRSRYGTHIAQYLELFPREQIHIASFDQLKTSPTQFAADMFAFLHVDPLEIPEKLGQKVLPAGTPRNRGITMAAKKMASAAEEIGLVRLKGRVKTSPFIRNLLYKPYTTGARPQMSAETKARLREMMRGEVRLLDKVAGTDFANLWSYPESG</sequence>